<comment type="caution">
    <text evidence="2">The sequence shown here is derived from an EMBL/GenBank/DDBJ whole genome shotgun (WGS) entry which is preliminary data.</text>
</comment>
<accession>A0A158JJD6</accession>
<evidence type="ECO:0000256" key="1">
    <source>
        <dbReference type="SAM" id="MobiDB-lite"/>
    </source>
</evidence>
<evidence type="ECO:0000313" key="3">
    <source>
        <dbReference type="Proteomes" id="UP000054977"/>
    </source>
</evidence>
<feature type="region of interest" description="Disordered" evidence="1">
    <location>
        <begin position="126"/>
        <end position="164"/>
    </location>
</feature>
<dbReference type="AlphaFoldDB" id="A0A158JJD6"/>
<gene>
    <name evidence="2" type="ORF">AWB65_06729</name>
</gene>
<feature type="compositionally biased region" description="Polar residues" evidence="1">
    <location>
        <begin position="231"/>
        <end position="241"/>
    </location>
</feature>
<keyword evidence="3" id="KW-1185">Reference proteome</keyword>
<name>A0A158JJD6_9BURK</name>
<reference evidence="2" key="1">
    <citation type="submission" date="2016-01" db="EMBL/GenBank/DDBJ databases">
        <authorList>
            <person name="Peeters C."/>
        </authorList>
    </citation>
    <scope>NUCLEOTIDE SEQUENCE [LARGE SCALE GENOMIC DNA]</scope>
    <source>
        <strain evidence="2">LMG 22934</strain>
    </source>
</reference>
<sequence>MQEHPRGGDFCALFEERRCKWQGCARRQPGAARLRAHCKVARLIAKGAPNAAAALLTTFLRSSESVNHVPARFSQDARTRGAGGCGVRPSATRAVRTEIAPLKAKSRSTPALRASRMVSTMSPHAFPKRGLQADETCQRDDSRRCGSPKSRIPKERAAQPQRPTYYRRGEEVSTMSPHTFLTMQNQPLRAGSKSSASTSYPEGSHRIASNATNPANGATAMIQKTFVPSAADSTGNRNSETVELERISV</sequence>
<protein>
    <submittedName>
        <fullName evidence="2">Uncharacterized protein</fullName>
    </submittedName>
</protein>
<evidence type="ECO:0000313" key="2">
    <source>
        <dbReference type="EMBL" id="SAL68573.1"/>
    </source>
</evidence>
<feature type="region of interest" description="Disordered" evidence="1">
    <location>
        <begin position="184"/>
        <end position="249"/>
    </location>
</feature>
<proteinExistence type="predicted"/>
<dbReference type="Proteomes" id="UP000054977">
    <property type="component" value="Unassembled WGS sequence"/>
</dbReference>
<feature type="compositionally biased region" description="Polar residues" evidence="1">
    <location>
        <begin position="184"/>
        <end position="216"/>
    </location>
</feature>
<organism evidence="2 3">
    <name type="scientific">Caballeronia humi</name>
    <dbReference type="NCBI Taxonomy" id="326474"/>
    <lineage>
        <taxon>Bacteria</taxon>
        <taxon>Pseudomonadati</taxon>
        <taxon>Pseudomonadota</taxon>
        <taxon>Betaproteobacteria</taxon>
        <taxon>Burkholderiales</taxon>
        <taxon>Burkholderiaceae</taxon>
        <taxon>Caballeronia</taxon>
    </lineage>
</organism>
<dbReference type="EMBL" id="FCNW02000112">
    <property type="protein sequence ID" value="SAL68573.1"/>
    <property type="molecule type" value="Genomic_DNA"/>
</dbReference>